<sequence>MKRSAGRQITKNDSSGDDDSDAGSEAGKGQDGKWTHRRIQNLPKRARPPLQCPPLGTQPLPAPQSAGNQPQTATRLPTLHSQAFPTAQFTFKCDGRAPMMIKSPKAGLKKPTVPSAQPDNPSGSADPVRRTPSSNLNLLNGSSNVTRTTPTATTVLAHQLSLKAINTSMISELNKMVEQDPFVDITSALEKYKDLRAVVQAAFEK</sequence>
<gene>
    <name evidence="2" type="ORF">PLICRDRAFT_180684</name>
</gene>
<feature type="region of interest" description="Disordered" evidence="1">
    <location>
        <begin position="101"/>
        <end position="147"/>
    </location>
</feature>
<reference evidence="2 3" key="1">
    <citation type="submission" date="2014-06" db="EMBL/GenBank/DDBJ databases">
        <title>Evolutionary Origins and Diversification of the Mycorrhizal Mutualists.</title>
        <authorList>
            <consortium name="DOE Joint Genome Institute"/>
            <consortium name="Mycorrhizal Genomics Consortium"/>
            <person name="Kohler A."/>
            <person name="Kuo A."/>
            <person name="Nagy L.G."/>
            <person name="Floudas D."/>
            <person name="Copeland A."/>
            <person name="Barry K.W."/>
            <person name="Cichocki N."/>
            <person name="Veneault-Fourrey C."/>
            <person name="LaButti K."/>
            <person name="Lindquist E.A."/>
            <person name="Lipzen A."/>
            <person name="Lundell T."/>
            <person name="Morin E."/>
            <person name="Murat C."/>
            <person name="Riley R."/>
            <person name="Ohm R."/>
            <person name="Sun H."/>
            <person name="Tunlid A."/>
            <person name="Henrissat B."/>
            <person name="Grigoriev I.V."/>
            <person name="Hibbett D.S."/>
            <person name="Martin F."/>
        </authorList>
    </citation>
    <scope>NUCLEOTIDE SEQUENCE [LARGE SCALE GENOMIC DNA]</scope>
    <source>
        <strain evidence="2 3">FD-325 SS-3</strain>
    </source>
</reference>
<evidence type="ECO:0000313" key="2">
    <source>
        <dbReference type="EMBL" id="KII83125.1"/>
    </source>
</evidence>
<dbReference type="AlphaFoldDB" id="A0A0C9SVL8"/>
<proteinExistence type="predicted"/>
<feature type="region of interest" description="Disordered" evidence="1">
    <location>
        <begin position="1"/>
        <end position="72"/>
    </location>
</feature>
<organism evidence="2 3">
    <name type="scientific">Plicaturopsis crispa FD-325 SS-3</name>
    <dbReference type="NCBI Taxonomy" id="944288"/>
    <lineage>
        <taxon>Eukaryota</taxon>
        <taxon>Fungi</taxon>
        <taxon>Dikarya</taxon>
        <taxon>Basidiomycota</taxon>
        <taxon>Agaricomycotina</taxon>
        <taxon>Agaricomycetes</taxon>
        <taxon>Agaricomycetidae</taxon>
        <taxon>Amylocorticiales</taxon>
        <taxon>Amylocorticiaceae</taxon>
        <taxon>Plicatura</taxon>
        <taxon>Plicaturopsis crispa</taxon>
    </lineage>
</organism>
<evidence type="ECO:0000256" key="1">
    <source>
        <dbReference type="SAM" id="MobiDB-lite"/>
    </source>
</evidence>
<feature type="compositionally biased region" description="Low complexity" evidence="1">
    <location>
        <begin position="133"/>
        <end position="147"/>
    </location>
</feature>
<dbReference type="HOGENOM" id="CLU_1338001_0_0_1"/>
<accession>A0A0C9SVL8</accession>
<dbReference type="Proteomes" id="UP000053263">
    <property type="component" value="Unassembled WGS sequence"/>
</dbReference>
<protein>
    <submittedName>
        <fullName evidence="2">Uncharacterized protein</fullName>
    </submittedName>
</protein>
<feature type="compositionally biased region" description="Basic residues" evidence="1">
    <location>
        <begin position="35"/>
        <end position="47"/>
    </location>
</feature>
<dbReference type="EMBL" id="KN832582">
    <property type="protein sequence ID" value="KII83125.1"/>
    <property type="molecule type" value="Genomic_DNA"/>
</dbReference>
<name>A0A0C9SVL8_PLICR</name>
<evidence type="ECO:0000313" key="3">
    <source>
        <dbReference type="Proteomes" id="UP000053263"/>
    </source>
</evidence>
<keyword evidence="3" id="KW-1185">Reference proteome</keyword>
<feature type="compositionally biased region" description="Polar residues" evidence="1">
    <location>
        <begin position="114"/>
        <end position="123"/>
    </location>
</feature>